<evidence type="ECO:0000313" key="7">
    <source>
        <dbReference type="Proteomes" id="UP000597038"/>
    </source>
</evidence>
<dbReference type="EMBL" id="JAEDAQ010000014">
    <property type="protein sequence ID" value="MBH9581491.1"/>
    <property type="molecule type" value="Genomic_DNA"/>
</dbReference>
<dbReference type="InterPro" id="IPR001296">
    <property type="entry name" value="Glyco_trans_1"/>
</dbReference>
<dbReference type="CDD" id="cd03801">
    <property type="entry name" value="GT4_PimA-like"/>
    <property type="match status" value="1"/>
</dbReference>
<dbReference type="SUPFAM" id="SSF53756">
    <property type="entry name" value="UDP-Glycosyltransferase/glycogen phosphorylase"/>
    <property type="match status" value="1"/>
</dbReference>
<evidence type="ECO:0000313" key="5">
    <source>
        <dbReference type="Proteomes" id="UP000256337"/>
    </source>
</evidence>
<sequence length="382" mass="45203">MEYLLITNAYPNKNKIYANAFIHRRVKEYLTHHLKITVVVFTTKIKRDEYYDGVWIKYMDTSQLYNHLLYHHYDKLLFHFINYKMFSAVEMLQTKPDIVVWLHGFEAENWYTRYYNYLSSAASLKAQLRKKDEHYPYQKSFLKKLMERKDMRVQFVYVSRGLKEYYVDPFVGIEPDEFSIIPNIIDRKLFPYRQKNVNDRYHILTIRPFTAKNYANDLTVRVIQELSKKRYFKKLTFSIYGDGPLFDELTKPLKKMKNVHLYKMFVPQHEIPQIHAKHGIYLGPSRHDSQGVSLNEAMSSGLVPISNAIGGIPDFIHHGKTGFLAERNNVEEMVQYIDNLIKNPNLFLRISQNASKSIQEVTGTDTVINKEIEVITDGKYRL</sequence>
<dbReference type="Proteomes" id="UP000256562">
    <property type="component" value="Unassembled WGS sequence"/>
</dbReference>
<reference evidence="2 7" key="2">
    <citation type="submission" date="2020-12" db="EMBL/GenBank/DDBJ databases">
        <title>Genomic analysis of Staphylococcus felis from a cat with skin infection.</title>
        <authorList>
            <person name="Aslantas O."/>
            <person name="Keskin O."/>
            <person name="Buyukaltay K."/>
            <person name="Gullu Yucetepe A."/>
        </authorList>
    </citation>
    <scope>NUCLEOTIDE SEQUENCE [LARGE SCALE GENOMIC DNA]</scope>
    <source>
        <strain evidence="2 7">HARRANVET</strain>
    </source>
</reference>
<accession>A0A3E0IRT2</accession>
<evidence type="ECO:0000259" key="1">
    <source>
        <dbReference type="Pfam" id="PF00534"/>
    </source>
</evidence>
<feature type="domain" description="Glycosyl transferase family 1" evidence="1">
    <location>
        <begin position="217"/>
        <end position="356"/>
    </location>
</feature>
<evidence type="ECO:0000313" key="4">
    <source>
        <dbReference type="EMBL" id="REI19900.1"/>
    </source>
</evidence>
<dbReference type="Proteomes" id="UP000597038">
    <property type="component" value="Unassembled WGS sequence"/>
</dbReference>
<keyword evidence="7" id="KW-1185">Reference proteome</keyword>
<dbReference type="AlphaFoldDB" id="A0A3E0IRT2"/>
<protein>
    <submittedName>
        <fullName evidence="2">Glycosyltransferase family 4 protein</fullName>
    </submittedName>
</protein>
<dbReference type="GO" id="GO:0016757">
    <property type="term" value="F:glycosyltransferase activity"/>
    <property type="evidence" value="ECO:0007669"/>
    <property type="project" value="InterPro"/>
</dbReference>
<comment type="caution">
    <text evidence="3">The sequence shown here is derived from an EMBL/GenBank/DDBJ whole genome shotgun (WGS) entry which is preliminary data.</text>
</comment>
<dbReference type="PANTHER" id="PTHR45947">
    <property type="entry name" value="SULFOQUINOVOSYL TRANSFERASE SQD2"/>
    <property type="match status" value="1"/>
</dbReference>
<name>A0A3E0IRT2_9STAP</name>
<dbReference type="OrthoDB" id="6713581at2"/>
<dbReference type="Proteomes" id="UP000256337">
    <property type="component" value="Unassembled WGS sequence"/>
</dbReference>
<dbReference type="Gene3D" id="3.40.50.2000">
    <property type="entry name" value="Glycogen Phosphorylase B"/>
    <property type="match status" value="2"/>
</dbReference>
<evidence type="ECO:0000313" key="2">
    <source>
        <dbReference type="EMBL" id="MBH9581491.1"/>
    </source>
</evidence>
<evidence type="ECO:0000313" key="3">
    <source>
        <dbReference type="EMBL" id="REH99289.1"/>
    </source>
</evidence>
<dbReference type="EMBL" id="QKYD01000140">
    <property type="protein sequence ID" value="REI19900.1"/>
    <property type="molecule type" value="Genomic_DNA"/>
</dbReference>
<dbReference type="PANTHER" id="PTHR45947:SF3">
    <property type="entry name" value="SULFOQUINOVOSYL TRANSFERASE SQD2"/>
    <property type="match status" value="1"/>
</dbReference>
<reference evidence="5 6" key="1">
    <citation type="journal article" date="2018" name="Vet. Microbiol.">
        <title>Characterisation of Staphylococcus felis isolated from cats using whole genome sequencing.</title>
        <authorList>
            <person name="Worthing K."/>
            <person name="Pang S."/>
            <person name="Trott D.J."/>
            <person name="Abraham S."/>
            <person name="Coombs G.W."/>
            <person name="Jordan D."/>
            <person name="McIntyre L."/>
            <person name="Davies M.R."/>
            <person name="Norris J."/>
        </authorList>
    </citation>
    <scope>NUCLEOTIDE SEQUENCE [LARGE SCALE GENOMIC DNA]</scope>
    <source>
        <strain evidence="4 5">F25</strain>
        <strain evidence="3 6">F9</strain>
    </source>
</reference>
<dbReference type="Pfam" id="PF00534">
    <property type="entry name" value="Glycos_transf_1"/>
    <property type="match status" value="1"/>
</dbReference>
<dbReference type="EMBL" id="QKXQ01000108">
    <property type="protein sequence ID" value="REH99289.1"/>
    <property type="molecule type" value="Genomic_DNA"/>
</dbReference>
<organism evidence="3 6">
    <name type="scientific">Staphylococcus felis</name>
    <dbReference type="NCBI Taxonomy" id="46127"/>
    <lineage>
        <taxon>Bacteria</taxon>
        <taxon>Bacillati</taxon>
        <taxon>Bacillota</taxon>
        <taxon>Bacilli</taxon>
        <taxon>Bacillales</taxon>
        <taxon>Staphylococcaceae</taxon>
        <taxon>Staphylococcus</taxon>
    </lineage>
</organism>
<proteinExistence type="predicted"/>
<gene>
    <name evidence="4" type="ORF">DOS76_10065</name>
    <name evidence="3" type="ORF">DOS83_02565</name>
    <name evidence="2" type="ORF">I9026_08905</name>
</gene>
<evidence type="ECO:0000313" key="6">
    <source>
        <dbReference type="Proteomes" id="UP000256562"/>
    </source>
</evidence>
<dbReference type="RefSeq" id="WP_115856661.1">
    <property type="nucleotide sequence ID" value="NZ_CAJUZR010000007.1"/>
</dbReference>
<dbReference type="InterPro" id="IPR050194">
    <property type="entry name" value="Glycosyltransferase_grp1"/>
</dbReference>